<dbReference type="SUPFAM" id="SSF49503">
    <property type="entry name" value="Cupredoxins"/>
    <property type="match status" value="2"/>
</dbReference>
<comment type="similarity">
    <text evidence="1">Belongs to the multicopper oxidase family.</text>
</comment>
<dbReference type="GO" id="GO:0016491">
    <property type="term" value="F:oxidoreductase activity"/>
    <property type="evidence" value="ECO:0007669"/>
    <property type="project" value="UniProtKB-KW"/>
</dbReference>
<evidence type="ECO:0000259" key="8">
    <source>
        <dbReference type="Pfam" id="PF07732"/>
    </source>
</evidence>
<dbReference type="PROSITE" id="PS00079">
    <property type="entry name" value="MULTICOPPER_OXIDASE1"/>
    <property type="match status" value="1"/>
</dbReference>
<reference evidence="9" key="1">
    <citation type="submission" date="2021-10" db="EMBL/GenBank/DDBJ databases">
        <title>De novo Genome Assembly of Clathrus columnatus (Basidiomycota, Fungi) Using Illumina and Nanopore Sequence Data.</title>
        <authorList>
            <person name="Ogiso-Tanaka E."/>
            <person name="Itagaki H."/>
            <person name="Hosoya T."/>
            <person name="Hosaka K."/>
        </authorList>
    </citation>
    <scope>NUCLEOTIDE SEQUENCE</scope>
    <source>
        <strain evidence="9">MO-923</strain>
    </source>
</reference>
<feature type="domain" description="Plastocyanin-like" evidence="7">
    <location>
        <begin position="72"/>
        <end position="134"/>
    </location>
</feature>
<keyword evidence="10" id="KW-1185">Reference proteome</keyword>
<evidence type="ECO:0000256" key="4">
    <source>
        <dbReference type="ARBA" id="ARBA00023008"/>
    </source>
</evidence>
<dbReference type="Proteomes" id="UP001050691">
    <property type="component" value="Unassembled WGS sequence"/>
</dbReference>
<evidence type="ECO:0000256" key="5">
    <source>
        <dbReference type="ARBA" id="ARBA00023157"/>
    </source>
</evidence>
<dbReference type="Gene3D" id="2.60.40.420">
    <property type="entry name" value="Cupredoxins - blue copper proteins"/>
    <property type="match status" value="3"/>
</dbReference>
<evidence type="ECO:0000256" key="3">
    <source>
        <dbReference type="ARBA" id="ARBA00023002"/>
    </source>
</evidence>
<evidence type="ECO:0000256" key="1">
    <source>
        <dbReference type="ARBA" id="ARBA00010609"/>
    </source>
</evidence>
<keyword evidence="4" id="KW-0186">Copper</keyword>
<name>A0AAV4ZYZ8_9AGAM</name>
<evidence type="ECO:0000256" key="6">
    <source>
        <dbReference type="ARBA" id="ARBA00023180"/>
    </source>
</evidence>
<dbReference type="GO" id="GO:0005507">
    <property type="term" value="F:copper ion binding"/>
    <property type="evidence" value="ECO:0007669"/>
    <property type="project" value="InterPro"/>
</dbReference>
<proteinExistence type="inferred from homology"/>
<evidence type="ECO:0008006" key="11">
    <source>
        <dbReference type="Google" id="ProtNLM"/>
    </source>
</evidence>
<dbReference type="PANTHER" id="PTHR11709:SF511">
    <property type="entry name" value="LACCASE"/>
    <property type="match status" value="1"/>
</dbReference>
<gene>
    <name evidence="9" type="ORF">Clacol_000404</name>
</gene>
<dbReference type="PANTHER" id="PTHR11709">
    <property type="entry name" value="MULTI-COPPER OXIDASE"/>
    <property type="match status" value="1"/>
</dbReference>
<evidence type="ECO:0000313" key="10">
    <source>
        <dbReference type="Proteomes" id="UP001050691"/>
    </source>
</evidence>
<dbReference type="InterPro" id="IPR008972">
    <property type="entry name" value="Cupredoxin"/>
</dbReference>
<protein>
    <recommendedName>
        <fullName evidence="11">Laccase</fullName>
    </recommendedName>
</protein>
<sequence length="294" mass="32378">MDSNSYTYLVDPGEQAGTFWYHSHLSTQYIDGLRGPLIVYGNMIIPLGVSILSFATDPHDPHKHLYDVDDASTVITLTDWYQQYSEQLAGGLSENPADWMANIITEPVPDSVLFNGIGRYRDGPEVERAVITVEKVIEVDGVNHIPLTATSLSISAGQRYSIVLHADQKVDNYWIAFPTMFLGNVTTAANPNYNGSEAYAVLHYKGAPHDEPQSSQLIPQVAGVLGFMGALQEYQLTPLEHAHPPGGSHPDITIKLNFTTTKHGDSSTLGAGNYWIINGERVTFLLLYKDLEIC</sequence>
<evidence type="ECO:0000259" key="7">
    <source>
        <dbReference type="Pfam" id="PF00394"/>
    </source>
</evidence>
<keyword evidence="3" id="KW-0560">Oxidoreductase</keyword>
<dbReference type="InterPro" id="IPR011707">
    <property type="entry name" value="Cu-oxidase-like_N"/>
</dbReference>
<keyword evidence="6" id="KW-0325">Glycoprotein</keyword>
<feature type="domain" description="Plastocyanin-like" evidence="7">
    <location>
        <begin position="135"/>
        <end position="207"/>
    </location>
</feature>
<dbReference type="Pfam" id="PF00394">
    <property type="entry name" value="Cu-oxidase"/>
    <property type="match status" value="2"/>
</dbReference>
<dbReference type="AlphaFoldDB" id="A0AAV4ZYZ8"/>
<evidence type="ECO:0000313" key="9">
    <source>
        <dbReference type="EMBL" id="GJJ06214.1"/>
    </source>
</evidence>
<dbReference type="EMBL" id="BPWL01000001">
    <property type="protein sequence ID" value="GJJ06214.1"/>
    <property type="molecule type" value="Genomic_DNA"/>
</dbReference>
<feature type="domain" description="Plastocyanin-like" evidence="8">
    <location>
        <begin position="4"/>
        <end position="41"/>
    </location>
</feature>
<keyword evidence="5" id="KW-1015">Disulfide bond</keyword>
<dbReference type="InterPro" id="IPR033138">
    <property type="entry name" value="Cu_oxidase_CS"/>
</dbReference>
<keyword evidence="2" id="KW-0479">Metal-binding</keyword>
<dbReference type="InterPro" id="IPR045087">
    <property type="entry name" value="Cu-oxidase_fam"/>
</dbReference>
<dbReference type="InterPro" id="IPR001117">
    <property type="entry name" value="Cu-oxidase_2nd"/>
</dbReference>
<comment type="caution">
    <text evidence="9">The sequence shown here is derived from an EMBL/GenBank/DDBJ whole genome shotgun (WGS) entry which is preliminary data.</text>
</comment>
<dbReference type="Pfam" id="PF07732">
    <property type="entry name" value="Cu-oxidase_3"/>
    <property type="match status" value="1"/>
</dbReference>
<accession>A0AAV4ZYZ8</accession>
<evidence type="ECO:0000256" key="2">
    <source>
        <dbReference type="ARBA" id="ARBA00022723"/>
    </source>
</evidence>
<organism evidence="9 10">
    <name type="scientific">Clathrus columnatus</name>
    <dbReference type="NCBI Taxonomy" id="1419009"/>
    <lineage>
        <taxon>Eukaryota</taxon>
        <taxon>Fungi</taxon>
        <taxon>Dikarya</taxon>
        <taxon>Basidiomycota</taxon>
        <taxon>Agaricomycotina</taxon>
        <taxon>Agaricomycetes</taxon>
        <taxon>Phallomycetidae</taxon>
        <taxon>Phallales</taxon>
        <taxon>Clathraceae</taxon>
        <taxon>Clathrus</taxon>
    </lineage>
</organism>